<dbReference type="InterPro" id="IPR051394">
    <property type="entry name" value="Glutamate_Synthase"/>
</dbReference>
<comment type="similarity">
    <text evidence="7">Belongs to the glutamate synthase family.</text>
</comment>
<evidence type="ECO:0000256" key="12">
    <source>
        <dbReference type="ARBA" id="ARBA00022640"/>
    </source>
</evidence>
<dbReference type="Gene3D" id="3.20.20.70">
    <property type="entry name" value="Aldolase class I"/>
    <property type="match status" value="2"/>
</dbReference>
<dbReference type="InterPro" id="IPR006982">
    <property type="entry name" value="Glu_synth_centr_N"/>
</dbReference>
<dbReference type="Gene3D" id="1.10.1060.10">
    <property type="entry name" value="Alpha-helical ferredoxin"/>
    <property type="match status" value="1"/>
</dbReference>
<feature type="binding site" evidence="29">
    <location>
        <position position="1319"/>
    </location>
    <ligand>
        <name>[3Fe-4S] cluster</name>
        <dbReference type="ChEBI" id="CHEBI:21137"/>
    </ligand>
</feature>
<dbReference type="InterPro" id="IPR009051">
    <property type="entry name" value="Helical_ferredxn"/>
</dbReference>
<dbReference type="Pfam" id="PF01493">
    <property type="entry name" value="GXGXG"/>
    <property type="match status" value="1"/>
</dbReference>
<dbReference type="FunFam" id="3.40.50.720:FF:000113">
    <property type="entry name" value="Glutamate synthase [NADH], amyloplastic"/>
    <property type="match status" value="1"/>
</dbReference>
<evidence type="ECO:0000256" key="13">
    <source>
        <dbReference type="ARBA" id="ARBA00022643"/>
    </source>
</evidence>
<evidence type="ECO:0000256" key="7">
    <source>
        <dbReference type="ARBA" id="ARBA00009716"/>
    </source>
</evidence>
<keyword evidence="14" id="KW-0479">Metal-binding</keyword>
<reference evidence="32" key="1">
    <citation type="submission" date="2018-02" db="EMBL/GenBank/DDBJ databases">
        <authorList>
            <person name="Cohen D.B."/>
            <person name="Kent A.D."/>
        </authorList>
    </citation>
    <scope>NUCLEOTIDE SEQUENCE</scope>
</reference>
<dbReference type="CDD" id="cd02808">
    <property type="entry name" value="GltS_FMN"/>
    <property type="match status" value="1"/>
</dbReference>
<evidence type="ECO:0000256" key="25">
    <source>
        <dbReference type="ARBA" id="ARBA00048867"/>
    </source>
</evidence>
<comment type="subunit">
    <text evidence="8">Homotrimer.</text>
</comment>
<evidence type="ECO:0000256" key="14">
    <source>
        <dbReference type="ARBA" id="ARBA00022723"/>
    </source>
</evidence>
<dbReference type="Pfam" id="PF07992">
    <property type="entry name" value="Pyr_redox_2"/>
    <property type="match status" value="1"/>
</dbReference>
<gene>
    <name evidence="32" type="ORF">FSB_LOCUS60866</name>
</gene>
<keyword evidence="15" id="KW-0274">FAD</keyword>
<evidence type="ECO:0000313" key="32">
    <source>
        <dbReference type="EMBL" id="SPD32984.1"/>
    </source>
</evidence>
<dbReference type="InterPro" id="IPR023753">
    <property type="entry name" value="FAD/NAD-binding_dom"/>
</dbReference>
<dbReference type="PRINTS" id="PR00419">
    <property type="entry name" value="ADXRDTASE"/>
</dbReference>
<evidence type="ECO:0000256" key="4">
    <source>
        <dbReference type="ARBA" id="ARBA00004802"/>
    </source>
</evidence>
<dbReference type="GO" id="GO:0009536">
    <property type="term" value="C:plastid"/>
    <property type="evidence" value="ECO:0007669"/>
    <property type="project" value="UniProtKB-SubCell"/>
</dbReference>
<evidence type="ECO:0000256" key="26">
    <source>
        <dbReference type="ARBA" id="ARBA00057049"/>
    </source>
</evidence>
<feature type="active site" description="For GATase activity" evidence="28">
    <location>
        <position position="115"/>
    </location>
</feature>
<evidence type="ECO:0000256" key="19">
    <source>
        <dbReference type="ARBA" id="ARBA00023004"/>
    </source>
</evidence>
<comment type="pathway">
    <text evidence="6">Amino-acid biosynthesis; L-glutamate biosynthesis via GLT pathway; L-glutamate from 2-oxoglutarate and L-glutamine (NAD(+) route): step 1/1.</text>
</comment>
<dbReference type="Gene3D" id="3.50.50.60">
    <property type="entry name" value="FAD/NAD(P)-binding domain"/>
    <property type="match status" value="1"/>
</dbReference>
<accession>A0A2N9J8R7</accession>
<dbReference type="UniPathway" id="UPA00634">
    <property type="reaction ID" value="UER00690"/>
</dbReference>
<evidence type="ECO:0000256" key="28">
    <source>
        <dbReference type="PIRSR" id="PIRSR000187-1"/>
    </source>
</evidence>
<evidence type="ECO:0000256" key="24">
    <source>
        <dbReference type="ARBA" id="ARBA00024383"/>
    </source>
</evidence>
<evidence type="ECO:0000256" key="29">
    <source>
        <dbReference type="PIRSR" id="PIRSR000187-2"/>
    </source>
</evidence>
<keyword evidence="22" id="KW-0314">Glutamate biosynthesis</keyword>
<dbReference type="EMBL" id="OIVN01006430">
    <property type="protein sequence ID" value="SPD32984.1"/>
    <property type="molecule type" value="Genomic_DNA"/>
</dbReference>
<keyword evidence="18" id="KW-0560">Oxidoreductase</keyword>
<sequence>MLSSSGSILRLRTGTGSASALPSVNKPSSKQSILNAVPITRFNTRCSATKKSVNVIDKRFLGNRLRSSGSGRLHFWCSDGPGRSPKLKVVVRSALSSVPEKPLGLYDPSFDKDSCGVGFVAELSGESSRKTVSDALEMLVRMSHRGACGCEANTGDGAGILVALPHHFYQEAAKDLGFELPSPGEYAVGMFFLPTSESRRDESKKVFTKVAESLGHTVLGWRHVPTDNTGLGNSALQTEPVVEQVFLTPTPRSKVDLEGQMYILRRVSMVAIRAALNLEHGGAKDFYICSLSSRTVVYKGQLKPIQLKDYYYADIGNERFTSYMALFFHSLDYCLNLDVGLDALGQLIHSRFSTNTFPSWDRAQPMRVLGHNGEINTLRGNVNWYGAEPKNSVMFLSEWMKAREGLLKCKELGLSTNELKMLLPIVDASSSDSGAFDGVLELLVRAGRSLPEAIMMMIPEAWQNDKNMDPDRKALYEYFSALMEPWDGPALISFTDGRYLGATLDRNGLRPGRFYITHSGRVIMASEVGVVDIPPEDVCRKGRLNPGMMLLVDFEKHSVVDDDALKQQYSLARPYGEWLKRQKIELKDIVDSVHESERALPLIAGVIPASSNDDNMESMGIHGLLAPLKVFGYTIEALEMLMLPMAKDGVEALGSMGNDTPLAVMSNREKLTFEYFKQMFAQVTNPPIDPIREKIVTSMECMIGPEGDLTETTEEQCHRLSLKGPLLSIEETESIKRMNYRGWRSKVLDITYSKDRGSKGLEETLDRICAEAHDAIKEGYTLLVLSDRAFSPKRVAVSSLLAVGSVHQHLVKKLERTRVGLIVETAEPREVHHFCTLVGFGADGICPYLAIEAIWRLQVDGKIPPKASGEFHSKEELVKKYFKASNYGMMKVLAKMGISTLASYKGAQIFEALGLSSEVIERCFAGTPSRVEGATFEMLAHDALHLHELAFPSRAFPPGSAEAVALPNPGDYHWRKGGEIHLNDPLAISKLQEAARTNSVAAYKEYSKLIHELNKACNLRGLLKFKEAEVKVPLDEVEPASEIVKRFCTGAMSYGSISLEAHTTLAIAMNKIGGKSNTGEGGEQPSRMEPLPNGSKNPKRSAIKQVASGRFGVSSYYLTNADELQIKMAQVPLVYGSMFMADDAVSAQHLWGAKPGEGGELPGHKVAGEIAATRNSTAGVGLISPPPHHDIYSIEDLAQLIHDLKNSNPAARISVKLVSEAGVGVVASGVVKGHADHVLISGHDGGTGASRWTGIKNAGLPWELGLAETHQTLVANDLRGRTVLQTDGQLKTGRDVAIAALLGAEEFGFSTAPLITLGCIMMRKCHKNTCPVGIATQDPVLREKFAGEPEHVINFFFMIAEEMREIMSQLGFRTVLEMVGRSDMLEVDKQVTKKSEKLENIDLSLLLRPAAELRPGAAQYCVQKQDHGLEMALDQELISLSSAALEKSLPVYIEIPIYNVNRAVGTMLSHEVTKRYHMAGLPADTIHIKFSGSAGQSLGAFLCPGIMLELEGDSNDYVGKGLSGGKIVVYPPKESKFDPKENIVIGNVALYGATSGEAYFNGMAAERFCVRNSGAKAVVEGVGDHGCEYMTGGTVVVIGKTGRNFAAGMSGGIAYILDVDGKFQSRCNTELVDLDKVEQEEDIMTLRMMIQQHQRHTNSQLGKEVLANFENLLPKFIKVFPREYKQALANMKAEEASKEAVEHVAEEAEEQDEAELIKKDAFEELKKLVSASLNGTSNQNVEEAEPLKRPTQVTDAVKHRGFVSYEREGVQYRDPNVRMNDWKEVMEESEPGPLLKTQSARCMDCGTPFCHQENSGCPLGNKIPEFNELVYQNRWREALDRLLETNNFPEFTGRVCPAPCEGSCVLGIIENPVSIKSIECAIIDKAFDEGWMLPRPPLKRTGKRVAIVGSGPSGLAAADQLNRMGHTVTVYERADRIGGLMMYGVPNMKADKVDIVQRRVNLMAQEGVIFVVNANVGTDPLYSLDRLREENDSVVLAVGATKPRDLPVPGRELSGVHFAMEFLHANTKSLLDSNLQDGNYISAKGKKVVVIGGGDTGTDCIGTSIRHGCSSVWPRVFRVDYGQQEAVAKFGKDPRSYEVSTKRFIGDENGVVKGLEVIRVHWEKDASGKFQFEEVEGSEEIIEADLVLLAMGFLGPEPTVAEKLGLERDNRSNLKAEYGRFSTNVDGVFAAGDCRRGQSLVVWAISEGRQAAAQVDKYLTEEKDIDVSPVIKEDLIKRHHDLTNRHQDSSKHTVMT</sequence>
<evidence type="ECO:0000256" key="30">
    <source>
        <dbReference type="SAM" id="MobiDB-lite"/>
    </source>
</evidence>
<comment type="function">
    <text evidence="26">Forms L-glutamate from L-glutamine and 2-oxoglutarate. Represents an alternative pathway to L-glutamate dehydrogenase for the biosynthesis of L-glutamate. Participates with glutamine synthetase in ammonia assimilation processes. The enzyme is specific for NADH, L-glutamine and 2-oxoglutarate.</text>
</comment>
<dbReference type="Gene3D" id="3.60.20.10">
    <property type="entry name" value="Glutamine Phosphoribosylpyrophosphate, subunit 1, domain 1"/>
    <property type="match status" value="1"/>
</dbReference>
<keyword evidence="12" id="KW-0934">Plastid</keyword>
<keyword evidence="13" id="KW-0288">FMN</keyword>
<keyword evidence="23 29" id="KW-0003">3Fe-4S</keyword>
<comment type="catalytic activity">
    <reaction evidence="25">
        <text>2 L-glutamate + NAD(+) = L-glutamine + 2-oxoglutarate + NADH + H(+)</text>
        <dbReference type="Rhea" id="RHEA:13753"/>
        <dbReference type="ChEBI" id="CHEBI:15378"/>
        <dbReference type="ChEBI" id="CHEBI:16810"/>
        <dbReference type="ChEBI" id="CHEBI:29985"/>
        <dbReference type="ChEBI" id="CHEBI:57540"/>
        <dbReference type="ChEBI" id="CHEBI:57945"/>
        <dbReference type="ChEBI" id="CHEBI:58359"/>
        <dbReference type="EC" id="1.4.1.14"/>
    </reaction>
</comment>
<dbReference type="InterPro" id="IPR006005">
    <property type="entry name" value="Glut_synth_ssu1"/>
</dbReference>
<dbReference type="GO" id="GO:0051538">
    <property type="term" value="F:3 iron, 4 sulfur cluster binding"/>
    <property type="evidence" value="ECO:0007669"/>
    <property type="project" value="UniProtKB-KW"/>
</dbReference>
<dbReference type="GO" id="GO:0048589">
    <property type="term" value="P:developmental growth"/>
    <property type="evidence" value="ECO:0007669"/>
    <property type="project" value="UniProtKB-ARBA"/>
</dbReference>
<keyword evidence="10" id="KW-0028">Amino-acid biosynthesis</keyword>
<dbReference type="SUPFAM" id="SSF56235">
    <property type="entry name" value="N-terminal nucleophile aminohydrolases (Ntn hydrolases)"/>
    <property type="match status" value="1"/>
</dbReference>
<dbReference type="FunFam" id="3.20.20.70:FF:000017">
    <property type="entry name" value="Glutamate synthase [NADH], amyloplastic"/>
    <property type="match status" value="1"/>
</dbReference>
<evidence type="ECO:0000256" key="16">
    <source>
        <dbReference type="ARBA" id="ARBA00022946"/>
    </source>
</evidence>
<evidence type="ECO:0000256" key="22">
    <source>
        <dbReference type="ARBA" id="ARBA00023164"/>
    </source>
</evidence>
<dbReference type="NCBIfam" id="TIGR01317">
    <property type="entry name" value="GOGAT_sm_gam"/>
    <property type="match status" value="1"/>
</dbReference>
<dbReference type="CDD" id="cd00713">
    <property type="entry name" value="GltS"/>
    <property type="match status" value="1"/>
</dbReference>
<dbReference type="Gene3D" id="3.40.50.720">
    <property type="entry name" value="NAD(P)-binding Rossmann-like Domain"/>
    <property type="match status" value="1"/>
</dbReference>
<name>A0A2N9J8R7_FAGSY</name>
<evidence type="ECO:0000256" key="11">
    <source>
        <dbReference type="ARBA" id="ARBA00022630"/>
    </source>
</evidence>
<dbReference type="Pfam" id="PF04898">
    <property type="entry name" value="Glu_syn_central"/>
    <property type="match status" value="1"/>
</dbReference>
<evidence type="ECO:0000256" key="18">
    <source>
        <dbReference type="ARBA" id="ARBA00023002"/>
    </source>
</evidence>
<dbReference type="Pfam" id="PF00310">
    <property type="entry name" value="GATase_2"/>
    <property type="match status" value="2"/>
</dbReference>
<keyword evidence="21" id="KW-0520">NAD</keyword>
<evidence type="ECO:0000256" key="6">
    <source>
        <dbReference type="ARBA" id="ARBA00004944"/>
    </source>
</evidence>
<protein>
    <recommendedName>
        <fullName evidence="27">Glutamate synthase [NADH]</fullName>
        <ecNumber evidence="24">1.4.1.14</ecNumber>
    </recommendedName>
</protein>
<dbReference type="GO" id="GO:0050660">
    <property type="term" value="F:flavin adenine dinucleotide binding"/>
    <property type="evidence" value="ECO:0007669"/>
    <property type="project" value="InterPro"/>
</dbReference>
<dbReference type="InterPro" id="IPR017932">
    <property type="entry name" value="GATase_2_dom"/>
</dbReference>
<dbReference type="SUPFAM" id="SSF69336">
    <property type="entry name" value="Alpha subunit of glutamate synthase, C-terminal domain"/>
    <property type="match status" value="1"/>
</dbReference>
<dbReference type="EC" id="1.4.1.14" evidence="24"/>
<evidence type="ECO:0000256" key="15">
    <source>
        <dbReference type="ARBA" id="ARBA00022827"/>
    </source>
</evidence>
<comment type="cofactor">
    <cofactor evidence="1">
        <name>FMN</name>
        <dbReference type="ChEBI" id="CHEBI:58210"/>
    </cofactor>
</comment>
<feature type="binding site" evidence="29">
    <location>
        <position position="1325"/>
    </location>
    <ligand>
        <name>[3Fe-4S] cluster</name>
        <dbReference type="ChEBI" id="CHEBI:21137"/>
    </ligand>
</feature>
<evidence type="ECO:0000256" key="9">
    <source>
        <dbReference type="ARBA" id="ARBA00011245"/>
    </source>
</evidence>
<evidence type="ECO:0000256" key="8">
    <source>
        <dbReference type="ARBA" id="ARBA00011233"/>
    </source>
</evidence>
<dbReference type="GO" id="GO:0016639">
    <property type="term" value="F:oxidoreductase activity, acting on the CH-NH2 group of donors, NAD or NADP as acceptor"/>
    <property type="evidence" value="ECO:0007669"/>
    <property type="project" value="InterPro"/>
</dbReference>
<dbReference type="SUPFAM" id="SSF46548">
    <property type="entry name" value="alpha-helical ferredoxin"/>
    <property type="match status" value="1"/>
</dbReference>
<comment type="pathway">
    <text evidence="4">Energy metabolism; nitrogen metabolism.</text>
</comment>
<dbReference type="GO" id="GO:0019676">
    <property type="term" value="P:ammonia assimilation cycle"/>
    <property type="evidence" value="ECO:0007669"/>
    <property type="project" value="UniProtKB-ARBA"/>
</dbReference>
<dbReference type="Pfam" id="PF01645">
    <property type="entry name" value="Glu_synthase"/>
    <property type="match status" value="1"/>
</dbReference>
<dbReference type="GO" id="GO:0016040">
    <property type="term" value="F:glutamate synthase (NADH) activity"/>
    <property type="evidence" value="ECO:0007669"/>
    <property type="project" value="UniProtKB-EC"/>
</dbReference>
<evidence type="ECO:0000256" key="20">
    <source>
        <dbReference type="ARBA" id="ARBA00023014"/>
    </source>
</evidence>
<dbReference type="FunFam" id="3.20.20.70:FF:000031">
    <property type="entry name" value="Glutamate synthase 1 [NADH]"/>
    <property type="match status" value="1"/>
</dbReference>
<dbReference type="InterPro" id="IPR002489">
    <property type="entry name" value="Glu_synth_asu_C"/>
</dbReference>
<dbReference type="PIRSF" id="PIRSF000187">
    <property type="entry name" value="GOGAT"/>
    <property type="match status" value="1"/>
</dbReference>
<dbReference type="SUPFAM" id="SSF51905">
    <property type="entry name" value="FAD/NAD(P)-binding domain"/>
    <property type="match status" value="1"/>
</dbReference>
<evidence type="ECO:0000256" key="2">
    <source>
        <dbReference type="ARBA" id="ARBA00001974"/>
    </source>
</evidence>
<dbReference type="FunFam" id="3.60.20.10:FF:000001">
    <property type="entry name" value="Glutamate synthase, large subunit"/>
    <property type="match status" value="1"/>
</dbReference>
<keyword evidence="11" id="KW-0285">Flavoprotein</keyword>
<comment type="subcellular location">
    <subcellularLocation>
        <location evidence="3">Plastid</location>
    </subcellularLocation>
</comment>
<proteinExistence type="inferred from homology"/>
<dbReference type="PROSITE" id="PS51278">
    <property type="entry name" value="GATASE_TYPE_2"/>
    <property type="match status" value="1"/>
</dbReference>
<feature type="binding site" evidence="29">
    <location>
        <position position="1330"/>
    </location>
    <ligand>
        <name>[3Fe-4S] cluster</name>
        <dbReference type="ChEBI" id="CHEBI:21137"/>
    </ligand>
</feature>
<dbReference type="InterPro" id="IPR036485">
    <property type="entry name" value="Glu_synth_asu_C_sf"/>
</dbReference>
<dbReference type="InterPro" id="IPR002932">
    <property type="entry name" value="Glu_synthdom"/>
</dbReference>
<dbReference type="GO" id="GO:0010181">
    <property type="term" value="F:FMN binding"/>
    <property type="evidence" value="ECO:0007669"/>
    <property type="project" value="InterPro"/>
</dbReference>
<comment type="cofactor">
    <cofactor evidence="2">
        <name>FAD</name>
        <dbReference type="ChEBI" id="CHEBI:57692"/>
    </cofactor>
</comment>
<dbReference type="PANTHER" id="PTHR43100">
    <property type="entry name" value="GLUTAMATE SYNTHASE [NADPH] SMALL CHAIN"/>
    <property type="match status" value="1"/>
</dbReference>
<feature type="domain" description="Glutamine amidotransferase type-2" evidence="31">
    <location>
        <begin position="115"/>
        <end position="555"/>
    </location>
</feature>
<dbReference type="GO" id="GO:0005506">
    <property type="term" value="F:iron ion binding"/>
    <property type="evidence" value="ECO:0007669"/>
    <property type="project" value="InterPro"/>
</dbReference>
<dbReference type="InterPro" id="IPR036188">
    <property type="entry name" value="FAD/NAD-bd_sf"/>
</dbReference>
<evidence type="ECO:0000256" key="10">
    <source>
        <dbReference type="ARBA" id="ARBA00022605"/>
    </source>
</evidence>
<dbReference type="InterPro" id="IPR012220">
    <property type="entry name" value="Glu_synth_euk"/>
</dbReference>
<dbReference type="Pfam" id="PF14691">
    <property type="entry name" value="Fer4_20"/>
    <property type="match status" value="1"/>
</dbReference>
<dbReference type="InterPro" id="IPR028261">
    <property type="entry name" value="DPD_II"/>
</dbReference>
<feature type="region of interest" description="Disordered" evidence="30">
    <location>
        <begin position="1075"/>
        <end position="1100"/>
    </location>
</feature>
<evidence type="ECO:0000256" key="1">
    <source>
        <dbReference type="ARBA" id="ARBA00001917"/>
    </source>
</evidence>
<keyword evidence="17" id="KW-0315">Glutamine amidotransferase</keyword>
<dbReference type="FunFam" id="2.160.20.60:FF:000001">
    <property type="entry name" value="Glutamate synthase, large subunit"/>
    <property type="match status" value="1"/>
</dbReference>
<dbReference type="PANTHER" id="PTHR43100:SF1">
    <property type="entry name" value="GLUTAMATE SYNTHASE [NADPH] SMALL CHAIN"/>
    <property type="match status" value="1"/>
</dbReference>
<evidence type="ECO:0000256" key="21">
    <source>
        <dbReference type="ARBA" id="ARBA00023027"/>
    </source>
</evidence>
<keyword evidence="20 29" id="KW-0411">Iron-sulfur</keyword>
<evidence type="ECO:0000256" key="3">
    <source>
        <dbReference type="ARBA" id="ARBA00004474"/>
    </source>
</evidence>
<dbReference type="SUPFAM" id="SSF51395">
    <property type="entry name" value="FMN-linked oxidoreductases"/>
    <property type="match status" value="1"/>
</dbReference>
<dbReference type="InterPro" id="IPR013785">
    <property type="entry name" value="Aldolase_TIM"/>
</dbReference>
<evidence type="ECO:0000259" key="31">
    <source>
        <dbReference type="PROSITE" id="PS51278"/>
    </source>
</evidence>
<organism evidence="32">
    <name type="scientific">Fagus sylvatica</name>
    <name type="common">Beechnut</name>
    <dbReference type="NCBI Taxonomy" id="28930"/>
    <lineage>
        <taxon>Eukaryota</taxon>
        <taxon>Viridiplantae</taxon>
        <taxon>Streptophyta</taxon>
        <taxon>Embryophyta</taxon>
        <taxon>Tracheophyta</taxon>
        <taxon>Spermatophyta</taxon>
        <taxon>Magnoliopsida</taxon>
        <taxon>eudicotyledons</taxon>
        <taxon>Gunneridae</taxon>
        <taxon>Pentapetalae</taxon>
        <taxon>rosids</taxon>
        <taxon>fabids</taxon>
        <taxon>Fagales</taxon>
        <taxon>Fagaceae</taxon>
        <taxon>Fagus</taxon>
    </lineage>
</organism>
<dbReference type="InterPro" id="IPR029055">
    <property type="entry name" value="Ntn_hydrolases_N"/>
</dbReference>
<dbReference type="CDD" id="cd00982">
    <property type="entry name" value="gltB_C"/>
    <property type="match status" value="1"/>
</dbReference>
<dbReference type="FunFam" id="1.10.1060.10:FF:000009">
    <property type="entry name" value="Glutamate synthase 1 [NADH] chloroplastic"/>
    <property type="match status" value="1"/>
</dbReference>
<evidence type="ECO:0000256" key="23">
    <source>
        <dbReference type="ARBA" id="ARBA00023291"/>
    </source>
</evidence>
<keyword evidence="16" id="KW-0809">Transit peptide</keyword>
<comment type="subunit">
    <text evidence="9">Monomer.</text>
</comment>
<comment type="pathway">
    <text evidence="5">Nitrogen metabolism.</text>
</comment>
<evidence type="ECO:0000256" key="17">
    <source>
        <dbReference type="ARBA" id="ARBA00022962"/>
    </source>
</evidence>
<dbReference type="Gene3D" id="2.160.20.60">
    <property type="entry name" value="Glutamate synthase, alpha subunit, C-terminal domain"/>
    <property type="match status" value="1"/>
</dbReference>
<evidence type="ECO:0000256" key="5">
    <source>
        <dbReference type="ARBA" id="ARBA00004909"/>
    </source>
</evidence>
<dbReference type="GO" id="GO:0097054">
    <property type="term" value="P:L-glutamate biosynthetic process"/>
    <property type="evidence" value="ECO:0007669"/>
    <property type="project" value="UniProtKB-UniPathway"/>
</dbReference>
<dbReference type="UniPathway" id="UPA00045"/>
<comment type="cofactor">
    <cofactor evidence="29">
        <name>[3Fe-4S] cluster</name>
        <dbReference type="ChEBI" id="CHEBI:21137"/>
    </cofactor>
    <text evidence="29">Binds 1 [3Fe-4S] cluster.</text>
</comment>
<evidence type="ECO:0000256" key="27">
    <source>
        <dbReference type="ARBA" id="ARBA00068518"/>
    </source>
</evidence>
<keyword evidence="19" id="KW-0408">Iron</keyword>
<dbReference type="NCBIfam" id="NF008730">
    <property type="entry name" value="PRK11750.1"/>
    <property type="match status" value="1"/>
</dbReference>